<accession>A0A4C2AA12</accession>
<dbReference type="EMBL" id="BGZK01002725">
    <property type="protein sequence ID" value="GBP96044.1"/>
    <property type="molecule type" value="Genomic_DNA"/>
</dbReference>
<sequence>MTSQVAFQTLTGYCGLAQYLYRFKLRDSPYCACDPAKTQELHVLEEKLSLKAQSLSLSDFKSSSLIIPLLTYASWSSANRGLLTAVVTDVMMPGSDGPTCCPRHGAYRYVPLRILQNYRLHENGSKYLIES</sequence>
<protein>
    <submittedName>
        <fullName evidence="1">Uncharacterized protein</fullName>
    </submittedName>
</protein>
<dbReference type="OrthoDB" id="411823at2759"/>
<name>A0A4C2AA12_EUMVA</name>
<evidence type="ECO:0000313" key="2">
    <source>
        <dbReference type="Proteomes" id="UP000299102"/>
    </source>
</evidence>
<dbReference type="AlphaFoldDB" id="A0A4C2AA12"/>
<comment type="caution">
    <text evidence="1">The sequence shown here is derived from an EMBL/GenBank/DDBJ whole genome shotgun (WGS) entry which is preliminary data.</text>
</comment>
<organism evidence="1 2">
    <name type="scientific">Eumeta variegata</name>
    <name type="common">Bagworm moth</name>
    <name type="synonym">Eumeta japonica</name>
    <dbReference type="NCBI Taxonomy" id="151549"/>
    <lineage>
        <taxon>Eukaryota</taxon>
        <taxon>Metazoa</taxon>
        <taxon>Ecdysozoa</taxon>
        <taxon>Arthropoda</taxon>
        <taxon>Hexapoda</taxon>
        <taxon>Insecta</taxon>
        <taxon>Pterygota</taxon>
        <taxon>Neoptera</taxon>
        <taxon>Endopterygota</taxon>
        <taxon>Lepidoptera</taxon>
        <taxon>Glossata</taxon>
        <taxon>Ditrysia</taxon>
        <taxon>Tineoidea</taxon>
        <taxon>Psychidae</taxon>
        <taxon>Oiketicinae</taxon>
        <taxon>Eumeta</taxon>
    </lineage>
</organism>
<evidence type="ECO:0000313" key="1">
    <source>
        <dbReference type="EMBL" id="GBP96044.1"/>
    </source>
</evidence>
<keyword evidence="2" id="KW-1185">Reference proteome</keyword>
<proteinExistence type="predicted"/>
<dbReference type="Proteomes" id="UP000299102">
    <property type="component" value="Unassembled WGS sequence"/>
</dbReference>
<gene>
    <name evidence="1" type="ORF">EVAR_63143_1</name>
</gene>
<reference evidence="1 2" key="1">
    <citation type="journal article" date="2019" name="Commun. Biol.">
        <title>The bagworm genome reveals a unique fibroin gene that provides high tensile strength.</title>
        <authorList>
            <person name="Kono N."/>
            <person name="Nakamura H."/>
            <person name="Ohtoshi R."/>
            <person name="Tomita M."/>
            <person name="Numata K."/>
            <person name="Arakawa K."/>
        </authorList>
    </citation>
    <scope>NUCLEOTIDE SEQUENCE [LARGE SCALE GENOMIC DNA]</scope>
</reference>